<protein>
    <submittedName>
        <fullName evidence="1">Uncharacterized protein</fullName>
    </submittedName>
</protein>
<dbReference type="EMBL" id="CP104143">
    <property type="protein sequence ID" value="UWU12936.1"/>
    <property type="molecule type" value="Genomic_DNA"/>
</dbReference>
<sequence>MAKRGQLIEFNLTTKESIAWFQPACANTVASIRRRAAKALA</sequence>
<dbReference type="Proteomes" id="UP001060123">
    <property type="component" value="Chromosome"/>
</dbReference>
<keyword evidence="2" id="KW-1185">Reference proteome</keyword>
<proteinExistence type="predicted"/>
<accession>A0ABY5XFI4</accession>
<evidence type="ECO:0000313" key="1">
    <source>
        <dbReference type="EMBL" id="UWU12936.1"/>
    </source>
</evidence>
<name>A0ABY5XFI4_RHISU</name>
<reference evidence="1" key="1">
    <citation type="submission" date="2022-09" db="EMBL/GenBank/DDBJ databases">
        <title>Australian commercial rhizobial inoculants.</title>
        <authorList>
            <person name="Kohlmeier M.G."/>
            <person name="O'Hara G.W."/>
            <person name="Colombi E."/>
            <person name="Ramsay J.P."/>
            <person name="Terpolilli J."/>
        </authorList>
    </citation>
    <scope>NUCLEOTIDE SEQUENCE</scope>
    <source>
        <strain evidence="1">WSM1592</strain>
    </source>
</reference>
<gene>
    <name evidence="1" type="ORF">N2599_12230</name>
</gene>
<dbReference type="RefSeq" id="WP_260307347.1">
    <property type="nucleotide sequence ID" value="NZ_CP104143.1"/>
</dbReference>
<organism evidence="1 2">
    <name type="scientific">Rhizobium sullae</name>
    <name type="common">Rhizobium hedysari</name>
    <dbReference type="NCBI Taxonomy" id="50338"/>
    <lineage>
        <taxon>Bacteria</taxon>
        <taxon>Pseudomonadati</taxon>
        <taxon>Pseudomonadota</taxon>
        <taxon>Alphaproteobacteria</taxon>
        <taxon>Hyphomicrobiales</taxon>
        <taxon>Rhizobiaceae</taxon>
        <taxon>Rhizobium/Agrobacterium group</taxon>
        <taxon>Rhizobium</taxon>
    </lineage>
</organism>
<evidence type="ECO:0000313" key="2">
    <source>
        <dbReference type="Proteomes" id="UP001060123"/>
    </source>
</evidence>